<feature type="compositionally biased region" description="Pro residues" evidence="1">
    <location>
        <begin position="85"/>
        <end position="98"/>
    </location>
</feature>
<dbReference type="Gene3D" id="2.160.20.120">
    <property type="match status" value="2"/>
</dbReference>
<protein>
    <recommendedName>
        <fullName evidence="4">Putative auto-transporter adhesin head GIN domain-containing protein</fullName>
    </recommendedName>
</protein>
<accession>K3X9H9</accession>
<dbReference type="PANTHER" id="PTHR39200">
    <property type="entry name" value="HYPOTHETICAL EXPORTED PROTEIN"/>
    <property type="match status" value="1"/>
</dbReference>
<reference evidence="6" key="2">
    <citation type="submission" date="2010-04" db="EMBL/GenBank/DDBJ databases">
        <authorList>
            <person name="Buell R."/>
            <person name="Hamilton J."/>
            <person name="Hostetler J."/>
        </authorList>
    </citation>
    <scope>NUCLEOTIDE SEQUENCE [LARGE SCALE GENOMIC DNA]</scope>
    <source>
        <strain evidence="6">DAOM:BR144</strain>
    </source>
</reference>
<reference evidence="6" key="1">
    <citation type="journal article" date="2010" name="Genome Biol.">
        <title>Genome sequence of the necrotrophic plant pathogen Pythium ultimum reveals original pathogenicity mechanisms and effector repertoire.</title>
        <authorList>
            <person name="Levesque C.A."/>
            <person name="Brouwer H."/>
            <person name="Cano L."/>
            <person name="Hamilton J.P."/>
            <person name="Holt C."/>
            <person name="Huitema E."/>
            <person name="Raffaele S."/>
            <person name="Robideau G.P."/>
            <person name="Thines M."/>
            <person name="Win J."/>
            <person name="Zerillo M.M."/>
            <person name="Beakes G.W."/>
            <person name="Boore J.L."/>
            <person name="Busam D."/>
            <person name="Dumas B."/>
            <person name="Ferriera S."/>
            <person name="Fuerstenberg S.I."/>
            <person name="Gachon C.M."/>
            <person name="Gaulin E."/>
            <person name="Govers F."/>
            <person name="Grenville-Briggs L."/>
            <person name="Horner N."/>
            <person name="Hostetler J."/>
            <person name="Jiang R.H."/>
            <person name="Johnson J."/>
            <person name="Krajaejun T."/>
            <person name="Lin H."/>
            <person name="Meijer H.J."/>
            <person name="Moore B."/>
            <person name="Morris P."/>
            <person name="Phuntmart V."/>
            <person name="Puiu D."/>
            <person name="Shetty J."/>
            <person name="Stajich J.E."/>
            <person name="Tripathy S."/>
            <person name="Wawra S."/>
            <person name="van West P."/>
            <person name="Whitty B.R."/>
            <person name="Coutinho P.M."/>
            <person name="Henrissat B."/>
            <person name="Martin F."/>
            <person name="Thomas P.D."/>
            <person name="Tyler B.M."/>
            <person name="De Vries R.P."/>
            <person name="Kamoun S."/>
            <person name="Yandell M."/>
            <person name="Tisserat N."/>
            <person name="Buell C.R."/>
        </authorList>
    </citation>
    <scope>NUCLEOTIDE SEQUENCE</scope>
    <source>
        <strain evidence="6">DAOM:BR144</strain>
    </source>
</reference>
<dbReference type="VEuPathDB" id="FungiDB:PYU1_G013849"/>
<dbReference type="EnsemblProtists" id="PYU1_T013878">
    <property type="protein sequence ID" value="PYU1_T013878"/>
    <property type="gene ID" value="PYU1_G013849"/>
</dbReference>
<dbReference type="EMBL" id="GL376595">
    <property type="status" value="NOT_ANNOTATED_CDS"/>
    <property type="molecule type" value="Genomic_DNA"/>
</dbReference>
<dbReference type="HOGENOM" id="CLU_019674_1_0_1"/>
<keyword evidence="2" id="KW-0472">Membrane</keyword>
<dbReference type="Pfam" id="PF10988">
    <property type="entry name" value="DUF2807"/>
    <property type="match status" value="1"/>
</dbReference>
<reference evidence="5" key="3">
    <citation type="submission" date="2015-02" db="UniProtKB">
        <authorList>
            <consortium name="EnsemblProtists"/>
        </authorList>
    </citation>
    <scope>IDENTIFICATION</scope>
    <source>
        <strain evidence="5">DAOM BR144</strain>
    </source>
</reference>
<feature type="chain" id="PRO_5003873020" description="Putative auto-transporter adhesin head GIN domain-containing protein" evidence="3">
    <location>
        <begin position="27"/>
        <end position="556"/>
    </location>
</feature>
<evidence type="ECO:0000313" key="5">
    <source>
        <dbReference type="EnsemblProtists" id="PYU1_T013878"/>
    </source>
</evidence>
<keyword evidence="2" id="KW-0812">Transmembrane</keyword>
<feature type="region of interest" description="Disordered" evidence="1">
    <location>
        <begin position="449"/>
        <end position="470"/>
    </location>
</feature>
<dbReference type="InParanoid" id="K3X9H9"/>
<feature type="signal peptide" evidence="3">
    <location>
        <begin position="1"/>
        <end position="26"/>
    </location>
</feature>
<evidence type="ECO:0000313" key="6">
    <source>
        <dbReference type="Proteomes" id="UP000019132"/>
    </source>
</evidence>
<organism evidence="5 6">
    <name type="scientific">Globisporangium ultimum (strain ATCC 200006 / CBS 805.95 / DAOM BR144)</name>
    <name type="common">Pythium ultimum</name>
    <dbReference type="NCBI Taxonomy" id="431595"/>
    <lineage>
        <taxon>Eukaryota</taxon>
        <taxon>Sar</taxon>
        <taxon>Stramenopiles</taxon>
        <taxon>Oomycota</taxon>
        <taxon>Peronosporomycetes</taxon>
        <taxon>Pythiales</taxon>
        <taxon>Pythiaceae</taxon>
        <taxon>Globisporangium</taxon>
    </lineage>
</organism>
<keyword evidence="2" id="KW-1133">Transmembrane helix</keyword>
<dbReference type="InterPro" id="IPR021255">
    <property type="entry name" value="DUF2807"/>
</dbReference>
<dbReference type="PANTHER" id="PTHR39200:SF1">
    <property type="entry name" value="AUTO-TRANSPORTER ADHESIN HEAD GIN DOMAIN-CONTAINING PROTEIN-RELATED"/>
    <property type="match status" value="1"/>
</dbReference>
<feature type="domain" description="Putative auto-transporter adhesin head GIN" evidence="4">
    <location>
        <begin position="264"/>
        <end position="387"/>
    </location>
</feature>
<feature type="region of interest" description="Disordered" evidence="1">
    <location>
        <begin position="483"/>
        <end position="517"/>
    </location>
</feature>
<dbReference type="Proteomes" id="UP000019132">
    <property type="component" value="Unassembled WGS sequence"/>
</dbReference>
<dbReference type="eggNOG" id="ENOG502ST4S">
    <property type="taxonomic scope" value="Eukaryota"/>
</dbReference>
<feature type="compositionally biased region" description="Low complexity" evidence="1">
    <location>
        <begin position="506"/>
        <end position="517"/>
    </location>
</feature>
<feature type="transmembrane region" description="Helical" evidence="2">
    <location>
        <begin position="524"/>
        <end position="543"/>
    </location>
</feature>
<proteinExistence type="predicted"/>
<evidence type="ECO:0000256" key="2">
    <source>
        <dbReference type="SAM" id="Phobius"/>
    </source>
</evidence>
<evidence type="ECO:0000256" key="3">
    <source>
        <dbReference type="SAM" id="SignalP"/>
    </source>
</evidence>
<keyword evidence="6" id="KW-1185">Reference proteome</keyword>
<sequence>MKAFIGSTAALLCIGVALTCVQDSYGVIVIESSSVAPPEDILGEHQTLVKKWTIFSSNPLSKLELQGPGTVFIDYDASLSSLEAPPTPSPRPDLPPLPSRHELPELSHISKPTDGSTDREGSSSDLIDVTSPTAITLTAVAQVVVSGDSEHLLNIFQLVSTSLNDDEGHGLELQLNAKSGSGYFLPQIFVAQKSSLCSVKVTSSGDVVIGNNVLVNSRNDATLKLSTIGSGDLYVATMNENLLIGSLDLVATGSGDVQMQLASVNVADVLSISGIASGDIALLADKITSQRIKSTVLGSADFYVQADTVAAATFDTFIGGSGSVTYSRDGTCGNQTITIAGSGDVAAGSIECENADVNVLGSGKAVVQARHNLTATIVASGGVKYVGAEPDNVAVEGFSFRGHLDDKVKQAKTNKYHTYKAAPVPTRTPTYIGIREKKHRQHHWWNIFGGDDDDSDSSGDSSDEISIDDDSVNKDHKFKIHVEISDDDGTSSGSSDEFPPSMNPQSSDMRLAASSSSRGPSAPMVFGVFGVVVGVVAIAAVQYQKRRTHREYSRLV</sequence>
<dbReference type="AlphaFoldDB" id="K3X9H9"/>
<evidence type="ECO:0000256" key="1">
    <source>
        <dbReference type="SAM" id="MobiDB-lite"/>
    </source>
</evidence>
<name>K3X9H9_GLOUD</name>
<evidence type="ECO:0000259" key="4">
    <source>
        <dbReference type="Pfam" id="PF10988"/>
    </source>
</evidence>
<keyword evidence="3" id="KW-0732">Signal</keyword>
<feature type="region of interest" description="Disordered" evidence="1">
    <location>
        <begin position="82"/>
        <end position="125"/>
    </location>
</feature>
<feature type="compositionally biased region" description="Acidic residues" evidence="1">
    <location>
        <begin position="450"/>
        <end position="470"/>
    </location>
</feature>